<evidence type="ECO:0000313" key="20">
    <source>
        <dbReference type="Proteomes" id="UP001201812"/>
    </source>
</evidence>
<dbReference type="SMART" id="SM00180">
    <property type="entry name" value="EGF_Lam"/>
    <property type="match status" value="12"/>
</dbReference>
<feature type="domain" description="Laminin EGF-like" evidence="16">
    <location>
        <begin position="1104"/>
        <end position="1154"/>
    </location>
</feature>
<evidence type="ECO:0000256" key="13">
    <source>
        <dbReference type="PROSITE-ProRule" id="PRU00460"/>
    </source>
</evidence>
<accession>A0AAD4R732</accession>
<protein>
    <submittedName>
        <fullName evidence="19">Laminin EGF domain-containing protein</fullName>
    </submittedName>
</protein>
<dbReference type="FunFam" id="2.170.300.10:FF:000001">
    <property type="entry name" value="Laminin subunit beta-1"/>
    <property type="match status" value="1"/>
</dbReference>
<feature type="disulfide bond" evidence="13">
    <location>
        <begin position="1183"/>
        <end position="1192"/>
    </location>
</feature>
<dbReference type="GO" id="GO:0009887">
    <property type="term" value="P:animal organ morphogenesis"/>
    <property type="evidence" value="ECO:0007669"/>
    <property type="project" value="TreeGrafter"/>
</dbReference>
<dbReference type="FunFam" id="2.10.25.10:FF:000130">
    <property type="entry name" value="Laminin subunit beta 1"/>
    <property type="match status" value="1"/>
</dbReference>
<keyword evidence="6" id="KW-0677">Repeat</keyword>
<dbReference type="PROSITE" id="PS51116">
    <property type="entry name" value="LAMININ_IVB"/>
    <property type="match status" value="1"/>
</dbReference>
<feature type="domain" description="Laminin EGF-like" evidence="16">
    <location>
        <begin position="1155"/>
        <end position="1210"/>
    </location>
</feature>
<dbReference type="Gene3D" id="2.10.25.10">
    <property type="entry name" value="Laminin"/>
    <property type="match status" value="7"/>
</dbReference>
<dbReference type="PROSITE" id="PS51117">
    <property type="entry name" value="LAMININ_NTER"/>
    <property type="match status" value="1"/>
</dbReference>
<feature type="disulfide bond" evidence="13">
    <location>
        <begin position="491"/>
        <end position="500"/>
    </location>
</feature>
<dbReference type="GO" id="GO:0009888">
    <property type="term" value="P:tissue development"/>
    <property type="evidence" value="ECO:0007669"/>
    <property type="project" value="TreeGrafter"/>
</dbReference>
<feature type="disulfide bond" evidence="13">
    <location>
        <begin position="618"/>
        <end position="632"/>
    </location>
</feature>
<dbReference type="InterPro" id="IPR013015">
    <property type="entry name" value="Laminin_IV_B"/>
</dbReference>
<keyword evidence="9 14" id="KW-0175">Coiled coil</keyword>
<dbReference type="InterPro" id="IPR008211">
    <property type="entry name" value="Laminin_N"/>
</dbReference>
<comment type="function">
    <text evidence="1">Binding to cells via a high affinity receptor, laminin is thought to mediate the attachment, migration and organization of cells into tissues during embryonic development by interacting with other extracellular matrix components.</text>
</comment>
<name>A0AAD4R732_9BILA</name>
<dbReference type="InterPro" id="IPR000742">
    <property type="entry name" value="EGF"/>
</dbReference>
<dbReference type="SUPFAM" id="SSF57196">
    <property type="entry name" value="EGF/Laminin"/>
    <property type="match status" value="9"/>
</dbReference>
<evidence type="ECO:0000256" key="9">
    <source>
        <dbReference type="ARBA" id="ARBA00023054"/>
    </source>
</evidence>
<feature type="domain" description="Laminin EGF-like" evidence="16">
    <location>
        <begin position="461"/>
        <end position="523"/>
    </location>
</feature>
<organism evidence="19 20">
    <name type="scientific">Ditylenchus destructor</name>
    <dbReference type="NCBI Taxonomy" id="166010"/>
    <lineage>
        <taxon>Eukaryota</taxon>
        <taxon>Metazoa</taxon>
        <taxon>Ecdysozoa</taxon>
        <taxon>Nematoda</taxon>
        <taxon>Chromadorea</taxon>
        <taxon>Rhabditida</taxon>
        <taxon>Tylenchina</taxon>
        <taxon>Tylenchomorpha</taxon>
        <taxon>Sphaerularioidea</taxon>
        <taxon>Anguinidae</taxon>
        <taxon>Anguininae</taxon>
        <taxon>Ditylenchus</taxon>
    </lineage>
</organism>
<dbReference type="Pfam" id="PF00053">
    <property type="entry name" value="EGF_laminin"/>
    <property type="match status" value="10"/>
</dbReference>
<dbReference type="FunFam" id="2.10.25.10:FF:000011">
    <property type="entry name" value="Cadherin EGF LAG seven-pass G-type receptor"/>
    <property type="match status" value="1"/>
</dbReference>
<dbReference type="GO" id="GO:0048468">
    <property type="term" value="P:cell development"/>
    <property type="evidence" value="ECO:0007669"/>
    <property type="project" value="UniProtKB-ARBA"/>
</dbReference>
<evidence type="ECO:0000256" key="4">
    <source>
        <dbReference type="ARBA" id="ARBA00022530"/>
    </source>
</evidence>
<keyword evidence="3" id="KW-0964">Secreted</keyword>
<feature type="disulfide bond" evidence="13">
    <location>
        <begin position="896"/>
        <end position="908"/>
    </location>
</feature>
<dbReference type="InterPro" id="IPR008979">
    <property type="entry name" value="Galactose-bd-like_sf"/>
</dbReference>
<keyword evidence="20" id="KW-1185">Reference proteome</keyword>
<dbReference type="InterPro" id="IPR050440">
    <property type="entry name" value="Laminin/Netrin_ECM"/>
</dbReference>
<dbReference type="PROSITE" id="PS01248">
    <property type="entry name" value="EGF_LAM_1"/>
    <property type="match status" value="3"/>
</dbReference>
<keyword evidence="8" id="KW-0130">Cell adhesion</keyword>
<evidence type="ECO:0000256" key="11">
    <source>
        <dbReference type="ARBA" id="ARBA00023180"/>
    </source>
</evidence>
<feature type="domain" description="Laminin IV type B" evidence="17">
    <location>
        <begin position="674"/>
        <end position="885"/>
    </location>
</feature>
<dbReference type="InterPro" id="IPR056863">
    <property type="entry name" value="LMN_ATRN_NET-like_EGF"/>
</dbReference>
<dbReference type="InterPro" id="IPR002049">
    <property type="entry name" value="LE_dom"/>
</dbReference>
<dbReference type="PROSITE" id="PS00022">
    <property type="entry name" value="EGF_1"/>
    <property type="match status" value="1"/>
</dbReference>
<dbReference type="CDD" id="cd00055">
    <property type="entry name" value="EGF_Lam"/>
    <property type="match status" value="12"/>
</dbReference>
<keyword evidence="4" id="KW-0272">Extracellular matrix</keyword>
<evidence type="ECO:0000259" key="16">
    <source>
        <dbReference type="PROSITE" id="PS50027"/>
    </source>
</evidence>
<keyword evidence="7" id="KW-0084">Basement membrane</keyword>
<dbReference type="SMART" id="SM00136">
    <property type="entry name" value="LamNT"/>
    <property type="match status" value="1"/>
</dbReference>
<feature type="disulfide bond" evidence="13">
    <location>
        <begin position="1213"/>
        <end position="1230"/>
    </location>
</feature>
<feature type="domain" description="Laminin EGF-like" evidence="16">
    <location>
        <begin position="943"/>
        <end position="992"/>
    </location>
</feature>
<dbReference type="FunFam" id="2.10.25.10:FF:000333">
    <property type="entry name" value="netrin-4 isoform X2"/>
    <property type="match status" value="1"/>
</dbReference>
<evidence type="ECO:0000259" key="18">
    <source>
        <dbReference type="PROSITE" id="PS51117"/>
    </source>
</evidence>
<dbReference type="FunFam" id="2.10.25.10:FF:000224">
    <property type="entry name" value="Usherin"/>
    <property type="match status" value="1"/>
</dbReference>
<keyword evidence="15" id="KW-0812">Transmembrane</keyword>
<keyword evidence="5" id="KW-0732">Signal</keyword>
<comment type="subcellular location">
    <subcellularLocation>
        <location evidence="2">Secreted</location>
        <location evidence="2">Extracellular space</location>
        <location evidence="2">Extracellular matrix</location>
        <location evidence="2">Basement membrane</location>
    </subcellularLocation>
</comment>
<dbReference type="Gene3D" id="2.60.120.260">
    <property type="entry name" value="Galactose-binding domain-like"/>
    <property type="match status" value="1"/>
</dbReference>
<evidence type="ECO:0000259" key="17">
    <source>
        <dbReference type="PROSITE" id="PS51116"/>
    </source>
</evidence>
<dbReference type="PRINTS" id="PR00011">
    <property type="entry name" value="EGFLAMININ"/>
</dbReference>
<dbReference type="EMBL" id="JAKKPZ010000013">
    <property type="protein sequence ID" value="KAI1714575.1"/>
    <property type="molecule type" value="Genomic_DNA"/>
</dbReference>
<feature type="disulfide bond" evidence="13">
    <location>
        <begin position="554"/>
        <end position="563"/>
    </location>
</feature>
<reference evidence="19" key="1">
    <citation type="submission" date="2022-01" db="EMBL/GenBank/DDBJ databases">
        <title>Genome Sequence Resource for Two Populations of Ditylenchus destructor, the Migratory Endoparasitic Phytonematode.</title>
        <authorList>
            <person name="Zhang H."/>
            <person name="Lin R."/>
            <person name="Xie B."/>
        </authorList>
    </citation>
    <scope>NUCLEOTIDE SEQUENCE</scope>
    <source>
        <strain evidence="19">BazhouSP</strain>
    </source>
</reference>
<dbReference type="SUPFAM" id="SSF57997">
    <property type="entry name" value="Tropomyosin"/>
    <property type="match status" value="1"/>
</dbReference>
<feature type="domain" description="Laminin EGF-like" evidence="16">
    <location>
        <begin position="1052"/>
        <end position="1103"/>
    </location>
</feature>
<dbReference type="SMART" id="SM00181">
    <property type="entry name" value="EGF"/>
    <property type="match status" value="8"/>
</dbReference>
<dbReference type="PANTHER" id="PTHR10574">
    <property type="entry name" value="NETRIN/LAMININ-RELATED"/>
    <property type="match status" value="1"/>
</dbReference>
<keyword evidence="11" id="KW-0325">Glycoprotein</keyword>
<evidence type="ECO:0000313" key="19">
    <source>
        <dbReference type="EMBL" id="KAI1714575.1"/>
    </source>
</evidence>
<feature type="disulfide bond" evidence="13">
    <location>
        <begin position="1127"/>
        <end position="1136"/>
    </location>
</feature>
<keyword evidence="15" id="KW-0472">Membrane</keyword>
<feature type="domain" description="Laminin EGF-like" evidence="16">
    <location>
        <begin position="524"/>
        <end position="583"/>
    </location>
</feature>
<feature type="domain" description="Laminin EGF-like" evidence="16">
    <location>
        <begin position="896"/>
        <end position="942"/>
    </location>
</feature>
<feature type="coiled-coil region" evidence="14">
    <location>
        <begin position="1509"/>
        <end position="1575"/>
    </location>
</feature>
<feature type="disulfide bond" evidence="13">
    <location>
        <begin position="898"/>
        <end position="915"/>
    </location>
</feature>
<evidence type="ECO:0000256" key="8">
    <source>
        <dbReference type="ARBA" id="ARBA00022889"/>
    </source>
</evidence>
<dbReference type="FunFam" id="2.60.120.260:FF:000010">
    <property type="entry name" value="Laminin subunit beta 1"/>
    <property type="match status" value="1"/>
</dbReference>
<dbReference type="FunFam" id="2.170.300.10:FF:000004">
    <property type="entry name" value="Laminin subunit beta 1"/>
    <property type="match status" value="1"/>
</dbReference>
<feature type="disulfide bond" evidence="13">
    <location>
        <begin position="962"/>
        <end position="971"/>
    </location>
</feature>
<feature type="domain" description="Laminin N-terminal" evidence="18">
    <location>
        <begin position="154"/>
        <end position="394"/>
    </location>
</feature>
<dbReference type="PROSITE" id="PS50027">
    <property type="entry name" value="EGF_LAM_2"/>
    <property type="match status" value="10"/>
</dbReference>
<dbReference type="GO" id="GO:0005608">
    <property type="term" value="C:laminin-3 complex"/>
    <property type="evidence" value="ECO:0007669"/>
    <property type="project" value="UniProtKB-ARBA"/>
</dbReference>
<gene>
    <name evidence="19" type="ORF">DdX_08677</name>
</gene>
<feature type="coiled-coil region" evidence="14">
    <location>
        <begin position="1262"/>
        <end position="1385"/>
    </location>
</feature>
<evidence type="ECO:0000256" key="3">
    <source>
        <dbReference type="ARBA" id="ARBA00022525"/>
    </source>
</evidence>
<evidence type="ECO:0000256" key="2">
    <source>
        <dbReference type="ARBA" id="ARBA00004302"/>
    </source>
</evidence>
<evidence type="ECO:0000256" key="5">
    <source>
        <dbReference type="ARBA" id="ARBA00022729"/>
    </source>
</evidence>
<dbReference type="GO" id="GO:0007155">
    <property type="term" value="P:cell adhesion"/>
    <property type="evidence" value="ECO:0007669"/>
    <property type="project" value="UniProtKB-KW"/>
</dbReference>
<sequence length="1858" mass="207024">MRRAHLSQRPSLHSQVAIANALFASFDWLWSSFSLSSPTKNVPLCPTSIDNLVDVVKRSIHWEGATYSFYITAWPEYDINLPNQAWEGSEPSSMTVSPCGGLFGRWRTRIRSMLGYGTITQLYAYTSLCILLLAFCQSSEAAHAMAAEEEDLCTDRSCYPATGNLLIGRKHKLSATSTCGLRGVQQYCIVSHLEDKRKCFSNLAEFQNQITESGKNSHRIENVVSENYDDRTRNWWQSENGVQNVSIQFDLEAEFHFTHLIMTFRSFRPAAMIIERSSDYGKTWSIYRYFAYDCSTSFPGIPEGPPKNHSDVICTRKYSDVAPSTGGELVYKVISPHIPTEDPYSQEISNLLKITNLRINFTKLHTLGDDLLDYRPEIDEKYYYAVYELVIRGSCSCYGHAQRCIPKGDEVAVEHLPDMVYGQCECTHNTMGANCDKCQPFFNDVGWKAAMGDQPNECRRCECNNHATRCHFDSAVYKASGYVSGGVCDDCMHNTQGKNCEQCKPYFYRDPQRPIHDPYVCRPCECNKAGSVNEGICEGEQDASRDLVAGKCYCKENVDGINCDRCKNGFWDLREDDLLGCRPCTCNLQGTINNEGCNKYDGTCSCKRLVTGENCDQCLPEHYWVKDDPNGCKPCECNPGTSYDNHCSMDKGECRCISGFTGRRCEKPLSDHFCANIDDVTVEAESATINGAETVLRETPREGLPTWTGSGLVEIKEGSNITFAVQDLPKSMQYNIVIRYELKEPSLGWEDIQVSIVRPGDPNPEGPCANINPSDDFLIARLYPNYRYSEVFPSVCLEEGVRYEVRLYFGERRSGHPDYRAQALIDSIVVAPQTDSLDVFTGSPEKLYFKQQYDRYQCRAQALTVGQNLSHECSKYVCDKCAVGTYGFGPKGCSVCDCDSVGSLHNDCDKHSGQCVCRERGITGRQCNQCQPGFWGFPDCRTCQCNGHASICDQKTGACIDCRNLTDGAHCETCKAGYYGDPRLAYNLPCKPCPCPGGPGSGFQHADTCYLHPGSSDVVCNCRSGYTGERCDQCQVNYWGNPREIGGSCEKCDCNDNIDRSAPESCDSRTGDCLKCLYNSEGPQCEHCMEGFYGDAKIRTCQRCVCNHLGTNLNAGQCDRVTGQCPCYPNVVGAQCDECAPLHFDLASGKGCTACSCDPNGVIIDQNGQPYLECNNIDGHCHCKQGRGGRTCSECQDFYWGDPVNGECRRCECDPTGSATLQCNRQDGTCVCRPGSGGPLCNQCARGYTGQWPHCQACGECFNNWDRILQELKRELDELIDRANNIEDTGVSSQYDESFEAMEKQIAEVKKQLEGVNITKDDVDALKKQMESLQTQIDSSREKLAEKNQRVTRVSTDVDLAAEGIRSLNETARTLTQLADQLSKNATEIRRSDVKGAYDIVKEAGSKSSDYQRVSSMEVAKIGASESDRSRAEQLLNEHQEDFNINYEENQAKLNSLSITISDMHNTIPFLNKAVCGAESDTCDAMCGGPSSKCSHCGGSSCGGSVTKAKQAEEFVREAEEKLQAKQKEGEELLQRIRETSPDIEATRRDAEEAYRIAKAEADKANQTKSDLEKQIKLTKDFLEAEHARPEDIQAKVDQILNVSIPFTQDQIKELAENIRQKVGDIKDTDKILEETRGNKTIATNLQRAAERASERAARIHNVTTAIKEALENAEQAQSAAQTALDQIKANIEKTKSSLGGTEEEVKSLETKATEAANKIKEMHNTTDSLKAEYIKITSNSKTATNSANTATETVKSVEQKHENLKQTYEKVLKLLEDRESGNDDRKSRAEELRRRTTELLAKIKRSREEKNSLIERADSLDVELASFRTSVESLSDQIDQVSAEIDRRVEYHSTCDA</sequence>
<feature type="domain" description="Laminin EGF-like" evidence="16">
    <location>
        <begin position="584"/>
        <end position="634"/>
    </location>
</feature>
<feature type="transmembrane region" description="Helical" evidence="15">
    <location>
        <begin position="113"/>
        <end position="135"/>
    </location>
</feature>
<evidence type="ECO:0000256" key="1">
    <source>
        <dbReference type="ARBA" id="ARBA00002418"/>
    </source>
</evidence>
<feature type="disulfide bond" evidence="13">
    <location>
        <begin position="1211"/>
        <end position="1223"/>
    </location>
</feature>
<dbReference type="Pfam" id="PF24973">
    <property type="entry name" value="EGF_LMN_ATRN"/>
    <property type="match status" value="2"/>
</dbReference>
<proteinExistence type="predicted"/>
<dbReference type="FunFam" id="2.10.25.10:FF:000065">
    <property type="entry name" value="Laminin subunit beta 1"/>
    <property type="match status" value="1"/>
</dbReference>
<dbReference type="PANTHER" id="PTHR10574:SF375">
    <property type="entry name" value="LAMININ SUBUNIT BETA-1"/>
    <property type="match status" value="1"/>
</dbReference>
<feature type="disulfide bond" evidence="13">
    <location>
        <begin position="426"/>
        <end position="435"/>
    </location>
</feature>
<feature type="disulfide bond" evidence="13">
    <location>
        <begin position="1076"/>
        <end position="1085"/>
    </location>
</feature>
<feature type="disulfide bond" evidence="13">
    <location>
        <begin position="606"/>
        <end position="615"/>
    </location>
</feature>
<keyword evidence="12 13" id="KW-0424">Laminin EGF-like domain</keyword>
<evidence type="ECO:0000256" key="14">
    <source>
        <dbReference type="SAM" id="Coils"/>
    </source>
</evidence>
<evidence type="ECO:0000256" key="15">
    <source>
        <dbReference type="SAM" id="Phobius"/>
    </source>
</evidence>
<evidence type="ECO:0000256" key="7">
    <source>
        <dbReference type="ARBA" id="ARBA00022869"/>
    </source>
</evidence>
<comment type="caution">
    <text evidence="19">The sequence shown here is derived from an EMBL/GenBank/DDBJ whole genome shotgun (WGS) entry which is preliminary data.</text>
</comment>
<dbReference type="Gene3D" id="2.170.300.10">
    <property type="entry name" value="Tie2 ligand-binding domain superfamily"/>
    <property type="match status" value="2"/>
</dbReference>
<feature type="domain" description="Laminin EGF-like" evidence="16">
    <location>
        <begin position="1211"/>
        <end position="1257"/>
    </location>
</feature>
<comment type="caution">
    <text evidence="13">Lacks conserved residue(s) required for the propagation of feature annotation.</text>
</comment>
<dbReference type="Pfam" id="PF00055">
    <property type="entry name" value="Laminin_N"/>
    <property type="match status" value="1"/>
</dbReference>
<dbReference type="Pfam" id="PF21199">
    <property type="entry name" value="LAMININ_IV_B"/>
    <property type="match status" value="1"/>
</dbReference>
<feature type="coiled-coil region" evidence="14">
    <location>
        <begin position="1660"/>
        <end position="1824"/>
    </location>
</feature>
<keyword evidence="15" id="KW-1133">Transmembrane helix</keyword>
<evidence type="ECO:0000256" key="6">
    <source>
        <dbReference type="ARBA" id="ARBA00022737"/>
    </source>
</evidence>
<dbReference type="Proteomes" id="UP001201812">
    <property type="component" value="Unassembled WGS sequence"/>
</dbReference>
<dbReference type="SUPFAM" id="SSF49785">
    <property type="entry name" value="Galactose-binding domain-like"/>
    <property type="match status" value="1"/>
</dbReference>
<dbReference type="FunFam" id="2.10.25.10:FF:000138">
    <property type="entry name" value="Laminin subunit beta 1"/>
    <property type="match status" value="1"/>
</dbReference>
<evidence type="ECO:0000256" key="10">
    <source>
        <dbReference type="ARBA" id="ARBA00023157"/>
    </source>
</evidence>
<feature type="domain" description="Laminin EGF-like" evidence="16">
    <location>
        <begin position="395"/>
        <end position="460"/>
    </location>
</feature>
<dbReference type="FunFam" id="2.10.25.10:FF:000135">
    <property type="entry name" value="Laminin subunit beta 4"/>
    <property type="match status" value="3"/>
</dbReference>
<feature type="disulfide bond" evidence="13">
    <location>
        <begin position="1232"/>
        <end position="1241"/>
    </location>
</feature>
<keyword evidence="10 13" id="KW-1015">Disulfide bond</keyword>
<evidence type="ECO:0000256" key="12">
    <source>
        <dbReference type="ARBA" id="ARBA00023292"/>
    </source>
</evidence>